<name>A0ABX9V2T6_9GAMM</name>
<reference evidence="1 2" key="1">
    <citation type="submission" date="2018-10" db="EMBL/GenBank/DDBJ databases">
        <title>Pseudomonas sp. GL14 genome.</title>
        <authorList>
            <person name="Peng J."/>
            <person name="Liu Z.-P."/>
        </authorList>
    </citation>
    <scope>NUCLEOTIDE SEQUENCE [LARGE SCALE GENOMIC DNA]</scope>
    <source>
        <strain evidence="1 2">GL14</strain>
    </source>
</reference>
<sequence length="124" mass="13806">MHWTMDGTLTLVDADAPTPSASGIGTAVISVFDRLACIQRELIEKAHRLLVLFWLKATPQASARRQDSKSSSELEVNKPERRFFRYRGGRPRVQPICRNASLYEVSISQALVRLVLAIAKANAV</sequence>
<protein>
    <recommendedName>
        <fullName evidence="3">Transposase</fullName>
    </recommendedName>
</protein>
<evidence type="ECO:0008006" key="3">
    <source>
        <dbReference type="Google" id="ProtNLM"/>
    </source>
</evidence>
<evidence type="ECO:0000313" key="1">
    <source>
        <dbReference type="EMBL" id="RMI00051.1"/>
    </source>
</evidence>
<evidence type="ECO:0000313" key="2">
    <source>
        <dbReference type="Proteomes" id="UP000269134"/>
    </source>
</evidence>
<gene>
    <name evidence="1" type="ORF">EA795_14730</name>
</gene>
<dbReference type="EMBL" id="RFFL01000011">
    <property type="protein sequence ID" value="RMI00051.1"/>
    <property type="molecule type" value="Genomic_DNA"/>
</dbReference>
<comment type="caution">
    <text evidence="1">The sequence shown here is derived from an EMBL/GenBank/DDBJ whole genome shotgun (WGS) entry which is preliminary data.</text>
</comment>
<organism evidence="1 2">
    <name type="scientific">Stutzerimonas nitrititolerans</name>
    <dbReference type="NCBI Taxonomy" id="2482751"/>
    <lineage>
        <taxon>Bacteria</taxon>
        <taxon>Pseudomonadati</taxon>
        <taxon>Pseudomonadota</taxon>
        <taxon>Gammaproteobacteria</taxon>
        <taxon>Pseudomonadales</taxon>
        <taxon>Pseudomonadaceae</taxon>
        <taxon>Stutzerimonas</taxon>
    </lineage>
</organism>
<accession>A0ABX9V2T6</accession>
<proteinExistence type="predicted"/>
<dbReference type="Proteomes" id="UP000269134">
    <property type="component" value="Unassembled WGS sequence"/>
</dbReference>
<keyword evidence="2" id="KW-1185">Reference proteome</keyword>